<dbReference type="OrthoDB" id="1730953at2759"/>
<dbReference type="EC" id="3.2.1.4" evidence="3"/>
<dbReference type="Pfam" id="PF00759">
    <property type="entry name" value="Glyco_hydro_9"/>
    <property type="match status" value="1"/>
</dbReference>
<dbReference type="EMBL" id="PDCK01000040">
    <property type="protein sequence ID" value="PRQ52574.1"/>
    <property type="molecule type" value="Genomic_DNA"/>
</dbReference>
<dbReference type="AlphaFoldDB" id="A0A2P6S1K9"/>
<keyword evidence="7 10" id="KW-0326">Glycosidase</keyword>
<dbReference type="Gene3D" id="1.50.10.10">
    <property type="match status" value="1"/>
</dbReference>
<evidence type="ECO:0000313" key="11">
    <source>
        <dbReference type="Proteomes" id="UP000238479"/>
    </source>
</evidence>
<evidence type="ECO:0000256" key="2">
    <source>
        <dbReference type="ARBA" id="ARBA00007072"/>
    </source>
</evidence>
<feature type="domain" description="Glycoside hydrolase family 9" evidence="9">
    <location>
        <begin position="24"/>
        <end position="185"/>
    </location>
</feature>
<dbReference type="Gramene" id="PRQ52574">
    <property type="protein sequence ID" value="PRQ52574"/>
    <property type="gene ID" value="RchiOBHm_Chr2g0156981"/>
</dbReference>
<dbReference type="GO" id="GO:0030245">
    <property type="term" value="P:cellulose catabolic process"/>
    <property type="evidence" value="ECO:0007669"/>
    <property type="project" value="UniProtKB-KW"/>
</dbReference>
<evidence type="ECO:0000313" key="10">
    <source>
        <dbReference type="EMBL" id="PRQ52574.1"/>
    </source>
</evidence>
<dbReference type="STRING" id="74649.A0A2P6S1K9"/>
<comment type="caution">
    <text evidence="10">The sequence shown here is derived from an EMBL/GenBank/DDBJ whole genome shotgun (WGS) entry which is preliminary data.</text>
</comment>
<dbReference type="PANTHER" id="PTHR22298">
    <property type="entry name" value="ENDO-1,4-BETA-GLUCANASE"/>
    <property type="match status" value="1"/>
</dbReference>
<dbReference type="InterPro" id="IPR008928">
    <property type="entry name" value="6-hairpin_glycosidase_sf"/>
</dbReference>
<gene>
    <name evidence="10" type="ORF">RchiOBHm_Chr2g0156981</name>
</gene>
<dbReference type="InterPro" id="IPR001701">
    <property type="entry name" value="Glyco_hydro_9"/>
</dbReference>
<evidence type="ECO:0000256" key="4">
    <source>
        <dbReference type="ARBA" id="ARBA00022801"/>
    </source>
</evidence>
<organism evidence="10 11">
    <name type="scientific">Rosa chinensis</name>
    <name type="common">China rose</name>
    <dbReference type="NCBI Taxonomy" id="74649"/>
    <lineage>
        <taxon>Eukaryota</taxon>
        <taxon>Viridiplantae</taxon>
        <taxon>Streptophyta</taxon>
        <taxon>Embryophyta</taxon>
        <taxon>Tracheophyta</taxon>
        <taxon>Spermatophyta</taxon>
        <taxon>Magnoliopsida</taxon>
        <taxon>eudicotyledons</taxon>
        <taxon>Gunneridae</taxon>
        <taxon>Pentapetalae</taxon>
        <taxon>rosids</taxon>
        <taxon>fabids</taxon>
        <taxon>Rosales</taxon>
        <taxon>Rosaceae</taxon>
        <taxon>Rosoideae</taxon>
        <taxon>Rosoideae incertae sedis</taxon>
        <taxon>Rosa</taxon>
    </lineage>
</organism>
<keyword evidence="6" id="KW-0119">Carbohydrate metabolism</keyword>
<evidence type="ECO:0000256" key="1">
    <source>
        <dbReference type="ARBA" id="ARBA00000966"/>
    </source>
</evidence>
<evidence type="ECO:0000256" key="3">
    <source>
        <dbReference type="ARBA" id="ARBA00012601"/>
    </source>
</evidence>
<comment type="catalytic activity">
    <reaction evidence="1">
        <text>Endohydrolysis of (1-&gt;4)-beta-D-glucosidic linkages in cellulose, lichenin and cereal beta-D-glucans.</text>
        <dbReference type="EC" id="3.2.1.4"/>
    </reaction>
</comment>
<sequence length="187" mass="20858">MERVGLLAIFRFGTPACKGMGDGYFLKSTNVPGSVVGVVGNPNGDYTCWERPEDMDTPRTSYIITKQNPGSEVSAETAAALAASSMVFRGSDNRYSALLLNRAIEVFEFADKYRGSYNNSIPNGACPFYCDYNGYMDELVWGATWLYKATKRPYYWGYVKHNIHNLGRDVTQFGWDVKNVGIHVLSS</sequence>
<keyword evidence="11" id="KW-1185">Reference proteome</keyword>
<dbReference type="Proteomes" id="UP000238479">
    <property type="component" value="Chromosome 2"/>
</dbReference>
<name>A0A2P6S1K9_ROSCH</name>
<evidence type="ECO:0000256" key="7">
    <source>
        <dbReference type="ARBA" id="ARBA00023295"/>
    </source>
</evidence>
<reference evidence="10 11" key="1">
    <citation type="journal article" date="2018" name="Nat. Genet.">
        <title>The Rosa genome provides new insights in the design of modern roses.</title>
        <authorList>
            <person name="Bendahmane M."/>
        </authorList>
    </citation>
    <scope>NUCLEOTIDE SEQUENCE [LARGE SCALE GENOMIC DNA]</scope>
    <source>
        <strain evidence="11">cv. Old Blush</strain>
    </source>
</reference>
<dbReference type="InterPro" id="IPR012341">
    <property type="entry name" value="6hp_glycosidase-like_sf"/>
</dbReference>
<proteinExistence type="inferred from homology"/>
<keyword evidence="8" id="KW-0624">Polysaccharide degradation</keyword>
<evidence type="ECO:0000256" key="6">
    <source>
        <dbReference type="ARBA" id="ARBA00023277"/>
    </source>
</evidence>
<keyword evidence="4 10" id="KW-0378">Hydrolase</keyword>
<evidence type="ECO:0000259" key="9">
    <source>
        <dbReference type="Pfam" id="PF00759"/>
    </source>
</evidence>
<comment type="similarity">
    <text evidence="2">Belongs to the glycosyl hydrolase 9 (cellulase E) family.</text>
</comment>
<keyword evidence="5" id="KW-0136">Cellulose degradation</keyword>
<dbReference type="OMA" id="MEDIRWG"/>
<evidence type="ECO:0000256" key="5">
    <source>
        <dbReference type="ARBA" id="ARBA00023001"/>
    </source>
</evidence>
<evidence type="ECO:0000256" key="8">
    <source>
        <dbReference type="ARBA" id="ARBA00023326"/>
    </source>
</evidence>
<protein>
    <recommendedName>
        <fullName evidence="3">cellulase</fullName>
        <ecNumber evidence="3">3.2.1.4</ecNumber>
    </recommendedName>
</protein>
<dbReference type="GO" id="GO:0008810">
    <property type="term" value="F:cellulase activity"/>
    <property type="evidence" value="ECO:0007669"/>
    <property type="project" value="UniProtKB-EC"/>
</dbReference>
<dbReference type="SUPFAM" id="SSF48208">
    <property type="entry name" value="Six-hairpin glycosidases"/>
    <property type="match status" value="1"/>
</dbReference>
<accession>A0A2P6S1K9</accession>